<evidence type="ECO:0008006" key="5">
    <source>
        <dbReference type="Google" id="ProtNLM"/>
    </source>
</evidence>
<dbReference type="EMBL" id="JXXN02000617">
    <property type="protein sequence ID" value="THD26826.1"/>
    <property type="molecule type" value="Genomic_DNA"/>
</dbReference>
<evidence type="ECO:0000256" key="2">
    <source>
        <dbReference type="SAM" id="SignalP"/>
    </source>
</evidence>
<keyword evidence="1" id="KW-0812">Transmembrane</keyword>
<keyword evidence="1" id="KW-1133">Transmembrane helix</keyword>
<organism evidence="3 4">
    <name type="scientific">Fasciola hepatica</name>
    <name type="common">Liver fluke</name>
    <dbReference type="NCBI Taxonomy" id="6192"/>
    <lineage>
        <taxon>Eukaryota</taxon>
        <taxon>Metazoa</taxon>
        <taxon>Spiralia</taxon>
        <taxon>Lophotrochozoa</taxon>
        <taxon>Platyhelminthes</taxon>
        <taxon>Trematoda</taxon>
        <taxon>Digenea</taxon>
        <taxon>Plagiorchiida</taxon>
        <taxon>Echinostomata</taxon>
        <taxon>Echinostomatoidea</taxon>
        <taxon>Fasciolidae</taxon>
        <taxon>Fasciola</taxon>
    </lineage>
</organism>
<keyword evidence="2" id="KW-0732">Signal</keyword>
<accession>A0A4E0RGW4</accession>
<keyword evidence="1" id="KW-0472">Membrane</keyword>
<dbReference type="AlphaFoldDB" id="A0A4E0RGW4"/>
<evidence type="ECO:0000313" key="3">
    <source>
        <dbReference type="EMBL" id="THD26826.1"/>
    </source>
</evidence>
<gene>
    <name evidence="3" type="ORF">D915_002405</name>
</gene>
<reference evidence="3" key="1">
    <citation type="submission" date="2019-03" db="EMBL/GenBank/DDBJ databases">
        <title>Improved annotation for the trematode Fasciola hepatica.</title>
        <authorList>
            <person name="Choi Y.-J."/>
            <person name="Martin J."/>
            <person name="Mitreva M."/>
        </authorList>
    </citation>
    <scope>NUCLEOTIDE SEQUENCE [LARGE SCALE GENOMIC DNA]</scope>
</reference>
<comment type="caution">
    <text evidence="3">The sequence shown here is derived from an EMBL/GenBank/DDBJ whole genome shotgun (WGS) entry which is preliminary data.</text>
</comment>
<proteinExistence type="predicted"/>
<keyword evidence="4" id="KW-1185">Reference proteome</keyword>
<evidence type="ECO:0000256" key="1">
    <source>
        <dbReference type="SAM" id="Phobius"/>
    </source>
</evidence>
<feature type="signal peptide" evidence="2">
    <location>
        <begin position="1"/>
        <end position="39"/>
    </location>
</feature>
<feature type="chain" id="PRO_5020024151" description="Ig-like domain-containing protein" evidence="2">
    <location>
        <begin position="40"/>
        <end position="596"/>
    </location>
</feature>
<name>A0A4E0RGW4_FASHE</name>
<dbReference type="Proteomes" id="UP000230066">
    <property type="component" value="Unassembled WGS sequence"/>
</dbReference>
<protein>
    <recommendedName>
        <fullName evidence="5">Ig-like domain-containing protein</fullName>
    </recommendedName>
</protein>
<evidence type="ECO:0000313" key="4">
    <source>
        <dbReference type="Proteomes" id="UP000230066"/>
    </source>
</evidence>
<sequence length="596" mass="69982">MITLDCRLMKSDPIRSNTFRWIFFLFILLSLEGIDDTLAGVSKCLTTVQKRSVANSTCARIRKEHAIKRHHITLLGPQQPHPRVVLHCPICFESKVKDFVWKFIPRSANAPIFIESKQSIYESSWVLNERELKEVIALTAENPCVYPKSNDLRLSITNEARQIGTYVCQNVKEKNHPANFIWYHVDQFTSHETDLGRISLGFLSGIPNRVDSLEQLKTIQTRVRRELERTNVVRDQEVGPFMMTSIVSSEDAYLDRCGPLTIRQERRCYMRIPVKEPPIFQDDFHYFIYKPLRETFNFLVSFRKSEGLDRSYSLQTAQMRARQLGFQIHNNDSYLYIPCEFSLFRHFFQFPPMFREFPRVGHHVDVHYDVICPKMKALDLVHMKMTSTLRNLTFNLSDVKDLRYTKVERLVMQGERDLSLKCTTSRDRPPRCDGSYHDDILWRSGNGLTFNKNRTPENNVYIKQDCSLHFVEFHIYDVDIYYCFLRDSTETHVVWSRQPRMAYRLHVEHKKFDWPNRNDVLTGLMILMMLSVLLSVEWTALIFYDASAREGAVFTATVKHAGGRLARLKKAYSPFSDEDRGLFFMIMKNDSRLKKI</sequence>
<feature type="transmembrane region" description="Helical" evidence="1">
    <location>
        <begin position="520"/>
        <end position="544"/>
    </location>
</feature>